<dbReference type="GO" id="GO:0004181">
    <property type="term" value="F:metallocarboxypeptidase activity"/>
    <property type="evidence" value="ECO:0007669"/>
    <property type="project" value="TreeGrafter"/>
</dbReference>
<dbReference type="EMBL" id="RDFA01000018">
    <property type="protein sequence ID" value="RXK46150.1"/>
    <property type="molecule type" value="Genomic_DNA"/>
</dbReference>
<dbReference type="AlphaFoldDB" id="A0A498KZ03"/>
<dbReference type="RefSeq" id="WP_135811383.1">
    <property type="nucleotide sequence ID" value="NZ_RDFA01000018.1"/>
</dbReference>
<dbReference type="GO" id="GO:0006518">
    <property type="term" value="P:peptide metabolic process"/>
    <property type="evidence" value="ECO:0007669"/>
    <property type="project" value="TreeGrafter"/>
</dbReference>
<keyword evidence="1" id="KW-0645">Protease</keyword>
<dbReference type="SUPFAM" id="SSF49464">
    <property type="entry name" value="Carboxypeptidase regulatory domain-like"/>
    <property type="match status" value="2"/>
</dbReference>
<proteinExistence type="predicted"/>
<accession>A0A498KZ03</accession>
<gene>
    <name evidence="1" type="ORF">EAF64_20620</name>
</gene>
<dbReference type="OrthoDB" id="103676at2157"/>
<dbReference type="InterPro" id="IPR008969">
    <property type="entry name" value="CarboxyPept-like_regulatory"/>
</dbReference>
<name>A0A498KZ03_9EURY</name>
<sequence>LAAGTYTHGVSTANDTATAQITLNAASPDNGTVAGTVTDTNGDALSGATVTAGDVSTTTASDGSYSLSVAPGDYQVTADADGYLSASKSATVTENSNTTVDFSLTAEDGTISGVVQDRNGNNLGGATVSAGSQSATTAADGSYTLSVAPGTYTVEANATNFQAATQTTTVEAGGSATADFALEPQSEPEQPMQFTAYVRGEESYLHTGTPDNSRPILYSRCRGGEPTPADQGPDFLPTDDCITIEGTIYPSNDTWRGDVDFPPARDIINETESDTIGNIYFRANITTIDQAGGTFDVDTGRVSVETTVDIGVTVWSIGSIFSVSSPAANPYSQVVSESSNRLSDSTCRLPSVSINVSTEKSYQTGSPFPATSTVSGQRINDSDIGKLVTDDFSVGSATGCGTTFFVPINDQVNTEQGIPAGTGDNEVAYLTEFNIQTGS</sequence>
<dbReference type="PANTHER" id="PTHR11532">
    <property type="entry name" value="PROTEASE M14 CARBOXYPEPTIDASE"/>
    <property type="match status" value="1"/>
</dbReference>
<dbReference type="Gene3D" id="2.60.40.1120">
    <property type="entry name" value="Carboxypeptidase-like, regulatory domain"/>
    <property type="match status" value="2"/>
</dbReference>
<evidence type="ECO:0000313" key="2">
    <source>
        <dbReference type="Proteomes" id="UP000289691"/>
    </source>
</evidence>
<keyword evidence="2" id="KW-1185">Reference proteome</keyword>
<evidence type="ECO:0000313" key="1">
    <source>
        <dbReference type="EMBL" id="RXK46150.1"/>
    </source>
</evidence>
<feature type="non-terminal residue" evidence="1">
    <location>
        <position position="1"/>
    </location>
</feature>
<dbReference type="Proteomes" id="UP000289691">
    <property type="component" value="Unassembled WGS sequence"/>
</dbReference>
<dbReference type="Pfam" id="PF13620">
    <property type="entry name" value="CarboxypepD_reg"/>
    <property type="match status" value="2"/>
</dbReference>
<comment type="caution">
    <text evidence="1">The sequence shown here is derived from an EMBL/GenBank/DDBJ whole genome shotgun (WGS) entry which is preliminary data.</text>
</comment>
<dbReference type="InterPro" id="IPR050753">
    <property type="entry name" value="Peptidase_M14_domain"/>
</dbReference>
<dbReference type="GO" id="GO:0005615">
    <property type="term" value="C:extracellular space"/>
    <property type="evidence" value="ECO:0007669"/>
    <property type="project" value="TreeGrafter"/>
</dbReference>
<dbReference type="PANTHER" id="PTHR11532:SF57">
    <property type="entry name" value="CARBOXYPEPTIDASE D, B"/>
    <property type="match status" value="1"/>
</dbReference>
<keyword evidence="1" id="KW-0378">Hydrolase</keyword>
<organism evidence="1 2">
    <name type="scientific">Halorientalis pallida</name>
    <dbReference type="NCBI Taxonomy" id="2479928"/>
    <lineage>
        <taxon>Archaea</taxon>
        <taxon>Methanobacteriati</taxon>
        <taxon>Methanobacteriota</taxon>
        <taxon>Stenosarchaea group</taxon>
        <taxon>Halobacteria</taxon>
        <taxon>Halobacteriales</taxon>
        <taxon>Haloarculaceae</taxon>
        <taxon>Halorientalis</taxon>
    </lineage>
</organism>
<reference evidence="1 2" key="1">
    <citation type="submission" date="2019-01" db="EMBL/GenBank/DDBJ databases">
        <title>Halorientalis sp. F13-25 a new haloarchaeum isolated from hypersaline water.</title>
        <authorList>
            <person name="Ana D.-V."/>
            <person name="Cristina S.-P."/>
            <person name="Antonio V."/>
        </authorList>
    </citation>
    <scope>NUCLEOTIDE SEQUENCE [LARGE SCALE GENOMIC DNA]</scope>
    <source>
        <strain evidence="1 2">F13-25</strain>
    </source>
</reference>
<protein>
    <submittedName>
        <fullName evidence="1">Carboxypeptidase regulatory-like domain-containing protein</fullName>
    </submittedName>
</protein>
<dbReference type="GO" id="GO:0016485">
    <property type="term" value="P:protein processing"/>
    <property type="evidence" value="ECO:0007669"/>
    <property type="project" value="TreeGrafter"/>
</dbReference>
<keyword evidence="1" id="KW-0121">Carboxypeptidase</keyword>